<reference evidence="1 2" key="1">
    <citation type="journal article" date="2014" name="Genome Announc.">
        <title>Draft genome sequences of eight enterohepatic helicobacter species isolated from both laboratory and wild rodents.</title>
        <authorList>
            <person name="Sheh A."/>
            <person name="Shen Z."/>
            <person name="Fox J.G."/>
        </authorList>
    </citation>
    <scope>NUCLEOTIDE SEQUENCE [LARGE SCALE GENOMIC DNA]</scope>
    <source>
        <strain evidence="1 2">MIT 09-6949</strain>
    </source>
</reference>
<dbReference type="Proteomes" id="UP000029733">
    <property type="component" value="Unassembled WGS sequence"/>
</dbReference>
<evidence type="ECO:0008006" key="3">
    <source>
        <dbReference type="Google" id="ProtNLM"/>
    </source>
</evidence>
<keyword evidence="2" id="KW-1185">Reference proteome</keyword>
<name>A0A4U8T9R4_9HELI</name>
<dbReference type="AlphaFoldDB" id="A0A4U8T9R4"/>
<sequence length="75" mass="8918">MPIQDKVPTFVTLQNVLNQVYVPLYVFNKQEFIAFFTSRGFTLIDEWKVPTDGIYLPFHRDISLPHFTGFYFKKL</sequence>
<accession>A0A4U8T9R4</accession>
<dbReference type="EMBL" id="JRPR02000003">
    <property type="protein sequence ID" value="TLD96551.1"/>
    <property type="molecule type" value="Genomic_DNA"/>
</dbReference>
<comment type="caution">
    <text evidence="1">The sequence shown here is derived from an EMBL/GenBank/DDBJ whole genome shotgun (WGS) entry which is preliminary data.</text>
</comment>
<evidence type="ECO:0000313" key="2">
    <source>
        <dbReference type="Proteomes" id="UP000029733"/>
    </source>
</evidence>
<organism evidence="1 2">
    <name type="scientific">Helicobacter jaachi</name>
    <dbReference type="NCBI Taxonomy" id="1677920"/>
    <lineage>
        <taxon>Bacteria</taxon>
        <taxon>Pseudomonadati</taxon>
        <taxon>Campylobacterota</taxon>
        <taxon>Epsilonproteobacteria</taxon>
        <taxon>Campylobacterales</taxon>
        <taxon>Helicobacteraceae</taxon>
        <taxon>Helicobacter</taxon>
    </lineage>
</organism>
<gene>
    <name evidence="1" type="ORF">LS71_005675</name>
</gene>
<protein>
    <recommendedName>
        <fullName evidence="3">Methyltransferase</fullName>
    </recommendedName>
</protein>
<proteinExistence type="predicted"/>
<dbReference type="OrthoDB" id="8846308at2"/>
<dbReference type="RefSeq" id="WP_034352981.1">
    <property type="nucleotide sequence ID" value="NZ_JRPR02000003.1"/>
</dbReference>
<evidence type="ECO:0000313" key="1">
    <source>
        <dbReference type="EMBL" id="TLD96551.1"/>
    </source>
</evidence>